<feature type="signal peptide" evidence="1">
    <location>
        <begin position="1"/>
        <end position="22"/>
    </location>
</feature>
<keyword evidence="3" id="KW-1185">Reference proteome</keyword>
<protein>
    <recommendedName>
        <fullName evidence="4">Bdellovibrio beta-sandwich domain-containing protein</fullName>
    </recommendedName>
</protein>
<dbReference type="KEGG" id="bex:A11Q_1235"/>
<dbReference type="Proteomes" id="UP000012040">
    <property type="component" value="Chromosome"/>
</dbReference>
<evidence type="ECO:0000313" key="3">
    <source>
        <dbReference type="Proteomes" id="UP000012040"/>
    </source>
</evidence>
<dbReference type="EMBL" id="CP003537">
    <property type="protein sequence ID" value="AGH95451.1"/>
    <property type="molecule type" value="Genomic_DNA"/>
</dbReference>
<dbReference type="PATRIC" id="fig|1184267.3.peg.1250"/>
<feature type="chain" id="PRO_5005689053" description="Bdellovibrio beta-sandwich domain-containing protein" evidence="1">
    <location>
        <begin position="23"/>
        <end position="214"/>
    </location>
</feature>
<dbReference type="STRING" id="1184267.A11Q_1235"/>
<keyword evidence="1" id="KW-0732">Signal</keyword>
<dbReference type="RefSeq" id="WP_015469941.1">
    <property type="nucleotide sequence ID" value="NC_020813.1"/>
</dbReference>
<dbReference type="AlphaFoldDB" id="M4VBQ0"/>
<evidence type="ECO:0000313" key="2">
    <source>
        <dbReference type="EMBL" id="AGH95451.1"/>
    </source>
</evidence>
<dbReference type="Pfam" id="PF11218">
    <property type="entry name" value="DUF3011"/>
    <property type="match status" value="1"/>
</dbReference>
<sequence>MKKGLIAIAFLVTTVAAQLAQAYYVEARLNQRVRGSASISLNRALGLDRYQGYEIDSIQISGRADGRFVDLNIFYGREELGRAYLQSPRGETVNVYPRYGTIIRRGVDLRLDARGEGIIESVVVRFRQGSGPQPPYPPPYPPPSHPDTFVQVECYSIIKPLITECKLDNPILSVRLVRQHSSAACVYGSTWFYDSRKISVTKGCRATFEARVRR</sequence>
<proteinExistence type="predicted"/>
<name>M4VBQ0_9BACT</name>
<evidence type="ECO:0000256" key="1">
    <source>
        <dbReference type="SAM" id="SignalP"/>
    </source>
</evidence>
<reference evidence="2 3" key="1">
    <citation type="journal article" date="2013" name="ISME J.">
        <title>By their genes ye shall know them: genomic signatures of predatory bacteria.</title>
        <authorList>
            <person name="Pasternak Z."/>
            <person name="Pietrokovski S."/>
            <person name="Rotem O."/>
            <person name="Gophna U."/>
            <person name="Lurie-Weinberger M.N."/>
            <person name="Jurkevitch E."/>
        </authorList>
    </citation>
    <scope>NUCLEOTIDE SEQUENCE [LARGE SCALE GENOMIC DNA]</scope>
    <source>
        <strain evidence="2 3">JSS</strain>
    </source>
</reference>
<dbReference type="HOGENOM" id="CLU_1286680_0_0_7"/>
<evidence type="ECO:0008006" key="4">
    <source>
        <dbReference type="Google" id="ProtNLM"/>
    </source>
</evidence>
<dbReference type="OrthoDB" id="6052310at2"/>
<organism evidence="2 3">
    <name type="scientific">Pseudobdellovibrio exovorus JSS</name>
    <dbReference type="NCBI Taxonomy" id="1184267"/>
    <lineage>
        <taxon>Bacteria</taxon>
        <taxon>Pseudomonadati</taxon>
        <taxon>Bdellovibrionota</taxon>
        <taxon>Bdellovibrionia</taxon>
        <taxon>Bdellovibrionales</taxon>
        <taxon>Pseudobdellovibrionaceae</taxon>
        <taxon>Pseudobdellovibrio</taxon>
    </lineage>
</organism>
<dbReference type="InterPro" id="IPR021381">
    <property type="entry name" value="DUF3011"/>
</dbReference>
<gene>
    <name evidence="2" type="ORF">A11Q_1235</name>
</gene>
<accession>M4VBQ0</accession>